<protein>
    <recommendedName>
        <fullName evidence="5">Secreted protein</fullName>
    </recommendedName>
</protein>
<evidence type="ECO:0000313" key="4">
    <source>
        <dbReference type="Proteomes" id="UP000319103"/>
    </source>
</evidence>
<evidence type="ECO:0000313" key="3">
    <source>
        <dbReference type="EMBL" id="TQF05661.1"/>
    </source>
</evidence>
<keyword evidence="1" id="KW-0472">Membrane</keyword>
<evidence type="ECO:0008006" key="5">
    <source>
        <dbReference type="Google" id="ProtNLM"/>
    </source>
</evidence>
<evidence type="ECO:0000256" key="2">
    <source>
        <dbReference type="SAM" id="SignalP"/>
    </source>
</evidence>
<name>A0A540W9F7_9ACTN</name>
<keyword evidence="1" id="KW-0812">Transmembrane</keyword>
<dbReference type="NCBIfam" id="NF040672">
    <property type="entry name" value="SCO2322_fam"/>
    <property type="match status" value="1"/>
</dbReference>
<feature type="signal peptide" evidence="2">
    <location>
        <begin position="1"/>
        <end position="18"/>
    </location>
</feature>
<dbReference type="OrthoDB" id="3530682at2"/>
<keyword evidence="2" id="KW-0732">Signal</keyword>
<keyword evidence="4" id="KW-1185">Reference proteome</keyword>
<evidence type="ECO:0000256" key="1">
    <source>
        <dbReference type="SAM" id="Phobius"/>
    </source>
</evidence>
<dbReference type="Proteomes" id="UP000319103">
    <property type="component" value="Unassembled WGS sequence"/>
</dbReference>
<sequence length="215" mass="21867">MLATLAGLLLAAAGPAQAADYRYWSFWRGNSGGWAYQQQGPAMYQPPDGSVDGWRFTLSQGVGQADERPGAAPDFATLCANVPAQPGRKRVGVVLDFGTPADAPSAHADPPSLRTTCTQVPTQASSAEVLAAIAPPLRYDTNGILCAIAGYPVTGCGEALTGPAPAAAAAPTAPHATAPALPLPAALALIALVAGGAAWLAHRRRTATHSTPDRP</sequence>
<organism evidence="3 4">
    <name type="scientific">Kitasatospora acidiphila</name>
    <dbReference type="NCBI Taxonomy" id="2567942"/>
    <lineage>
        <taxon>Bacteria</taxon>
        <taxon>Bacillati</taxon>
        <taxon>Actinomycetota</taxon>
        <taxon>Actinomycetes</taxon>
        <taxon>Kitasatosporales</taxon>
        <taxon>Streptomycetaceae</taxon>
        <taxon>Kitasatospora</taxon>
    </lineage>
</organism>
<gene>
    <name evidence="3" type="ORF">E6W39_29855</name>
</gene>
<dbReference type="EMBL" id="VIGB01000003">
    <property type="protein sequence ID" value="TQF05661.1"/>
    <property type="molecule type" value="Genomic_DNA"/>
</dbReference>
<comment type="caution">
    <text evidence="3">The sequence shown here is derived from an EMBL/GenBank/DDBJ whole genome shotgun (WGS) entry which is preliminary data.</text>
</comment>
<keyword evidence="1" id="KW-1133">Transmembrane helix</keyword>
<proteinExistence type="predicted"/>
<feature type="chain" id="PRO_5021791090" description="Secreted protein" evidence="2">
    <location>
        <begin position="19"/>
        <end position="215"/>
    </location>
</feature>
<reference evidence="3 4" key="1">
    <citation type="submission" date="2019-06" db="EMBL/GenBank/DDBJ databases">
        <title>Description of Kitasatospora acidophila sp. nov. isolated from pine grove soil, and reclassification of Streptomyces novaecaesareae to Kitasatospora novaeceasareae comb. nov.</title>
        <authorList>
            <person name="Kim M.J."/>
        </authorList>
    </citation>
    <scope>NUCLEOTIDE SEQUENCE [LARGE SCALE GENOMIC DNA]</scope>
    <source>
        <strain evidence="3 4">MMS16-CNU292</strain>
    </source>
</reference>
<dbReference type="AlphaFoldDB" id="A0A540W9F7"/>
<accession>A0A540W9F7</accession>
<feature type="transmembrane region" description="Helical" evidence="1">
    <location>
        <begin position="181"/>
        <end position="201"/>
    </location>
</feature>
<dbReference type="InterPro" id="IPR047703">
    <property type="entry name" value="SCO2322-like"/>
</dbReference>